<dbReference type="SMART" id="SM00363">
    <property type="entry name" value="S4"/>
    <property type="match status" value="1"/>
</dbReference>
<dbReference type="EMBL" id="JACHGB010000006">
    <property type="protein sequence ID" value="MBB5273198.1"/>
    <property type="molecule type" value="Genomic_DNA"/>
</dbReference>
<dbReference type="Gene3D" id="3.40.50.150">
    <property type="entry name" value="Vaccinia Virus protein VP39"/>
    <property type="match status" value="1"/>
</dbReference>
<dbReference type="GO" id="GO:0008168">
    <property type="term" value="F:methyltransferase activity"/>
    <property type="evidence" value="ECO:0007669"/>
    <property type="project" value="UniProtKB-KW"/>
</dbReference>
<dbReference type="Pfam" id="PF01728">
    <property type="entry name" value="FtsJ"/>
    <property type="match status" value="1"/>
</dbReference>
<evidence type="ECO:0000313" key="5">
    <source>
        <dbReference type="EMBL" id="MBB5273198.1"/>
    </source>
</evidence>
<dbReference type="Proteomes" id="UP000532440">
    <property type="component" value="Unassembled WGS sequence"/>
</dbReference>
<keyword evidence="5" id="KW-0489">Methyltransferase</keyword>
<keyword evidence="6" id="KW-1185">Reference proteome</keyword>
<evidence type="ECO:0000256" key="3">
    <source>
        <dbReference type="PROSITE-ProRule" id="PRU00182"/>
    </source>
</evidence>
<comment type="similarity">
    <text evidence="2">Belongs to the TlyA family.</text>
</comment>
<evidence type="ECO:0000256" key="2">
    <source>
        <dbReference type="ARBA" id="ARBA00029460"/>
    </source>
</evidence>
<dbReference type="Pfam" id="PF01479">
    <property type="entry name" value="S4"/>
    <property type="match status" value="1"/>
</dbReference>
<organism evidence="5 6">
    <name type="scientific">Quisquiliibacterium transsilvanicum</name>
    <dbReference type="NCBI Taxonomy" id="1549638"/>
    <lineage>
        <taxon>Bacteria</taxon>
        <taxon>Pseudomonadati</taxon>
        <taxon>Pseudomonadota</taxon>
        <taxon>Betaproteobacteria</taxon>
        <taxon>Burkholderiales</taxon>
        <taxon>Burkholderiaceae</taxon>
        <taxon>Quisquiliibacterium</taxon>
    </lineage>
</organism>
<gene>
    <name evidence="5" type="ORF">HNQ70_003226</name>
</gene>
<dbReference type="PIRSF" id="PIRSF005578">
    <property type="entry name" value="TlyA"/>
    <property type="match status" value="1"/>
</dbReference>
<dbReference type="InterPro" id="IPR029063">
    <property type="entry name" value="SAM-dependent_MTases_sf"/>
</dbReference>
<comment type="caution">
    <text evidence="5">The sequence shown here is derived from an EMBL/GenBank/DDBJ whole genome shotgun (WGS) entry which is preliminary data.</text>
</comment>
<accession>A0A7W8HJP9</accession>
<protein>
    <submittedName>
        <fullName evidence="5">23S rRNA (Cytidine1920-2'-O)/16S rRNA (Cytidine1409-2'-O)-methyltransferase</fullName>
        <ecNumber evidence="5">2.1.1.226</ecNumber>
        <ecNumber evidence="5">2.1.1.227</ecNumber>
    </submittedName>
</protein>
<dbReference type="PROSITE" id="PS50889">
    <property type="entry name" value="S4"/>
    <property type="match status" value="1"/>
</dbReference>
<proteinExistence type="inferred from homology"/>
<keyword evidence="1 3" id="KW-0694">RNA-binding</keyword>
<dbReference type="CDD" id="cd00165">
    <property type="entry name" value="S4"/>
    <property type="match status" value="1"/>
</dbReference>
<evidence type="ECO:0000256" key="1">
    <source>
        <dbReference type="ARBA" id="ARBA00022884"/>
    </source>
</evidence>
<evidence type="ECO:0000259" key="4">
    <source>
        <dbReference type="SMART" id="SM00363"/>
    </source>
</evidence>
<dbReference type="PANTHER" id="PTHR32319:SF0">
    <property type="entry name" value="BACTERIAL HEMOLYSIN-LIKE PROTEIN"/>
    <property type="match status" value="1"/>
</dbReference>
<dbReference type="InterPro" id="IPR047048">
    <property type="entry name" value="TlyA"/>
</dbReference>
<dbReference type="PANTHER" id="PTHR32319">
    <property type="entry name" value="BACTERIAL HEMOLYSIN-LIKE PROTEIN"/>
    <property type="match status" value="1"/>
</dbReference>
<dbReference type="GO" id="GO:0032259">
    <property type="term" value="P:methylation"/>
    <property type="evidence" value="ECO:0007669"/>
    <property type="project" value="UniProtKB-KW"/>
</dbReference>
<dbReference type="Gene3D" id="3.10.290.10">
    <property type="entry name" value="RNA-binding S4 domain"/>
    <property type="match status" value="1"/>
</dbReference>
<dbReference type="EC" id="2.1.1.226" evidence="5"/>
<keyword evidence="5" id="KW-0808">Transferase</keyword>
<dbReference type="EC" id="2.1.1.227" evidence="5"/>
<dbReference type="RefSeq" id="WP_183969549.1">
    <property type="nucleotide sequence ID" value="NZ_BAABEW010000024.1"/>
</dbReference>
<dbReference type="InterPro" id="IPR002942">
    <property type="entry name" value="S4_RNA-bd"/>
</dbReference>
<sequence length="258" mass="26887">MRADQLLVKCGLADSRTLARRMIESGRVSADGTPVRKPSTELDEDARLAVTAGEEDRYVSRGGLKLAGALAAAGVEPRGLVCLDVGQSTGGFTDCLLQSGATRVVGVDVGHGQLHPRLAGDPRLACIEGVNARALDAAALGAQMPEGGFGLVVIDVSFISLTLVLPPLAALVAPGAQLLALVKPQFEVGRAGLDRRGLVKSPALYEGVRETVTDCARRSGWAPLAWLDSPIAGGDGNREFFLHAQRAPALHASPESDR</sequence>
<name>A0A7W8HJP9_9BURK</name>
<dbReference type="SUPFAM" id="SSF53335">
    <property type="entry name" value="S-adenosyl-L-methionine-dependent methyltransferases"/>
    <property type="match status" value="1"/>
</dbReference>
<evidence type="ECO:0000313" key="6">
    <source>
        <dbReference type="Proteomes" id="UP000532440"/>
    </source>
</evidence>
<dbReference type="SUPFAM" id="SSF55174">
    <property type="entry name" value="Alpha-L RNA-binding motif"/>
    <property type="match status" value="1"/>
</dbReference>
<reference evidence="5 6" key="1">
    <citation type="submission" date="2020-08" db="EMBL/GenBank/DDBJ databases">
        <title>Genomic Encyclopedia of Type Strains, Phase IV (KMG-IV): sequencing the most valuable type-strain genomes for metagenomic binning, comparative biology and taxonomic classification.</title>
        <authorList>
            <person name="Goeker M."/>
        </authorList>
    </citation>
    <scope>NUCLEOTIDE SEQUENCE [LARGE SCALE GENOMIC DNA]</scope>
    <source>
        <strain evidence="5 6">DSM 29781</strain>
    </source>
</reference>
<dbReference type="GO" id="GO:0003723">
    <property type="term" value="F:RNA binding"/>
    <property type="evidence" value="ECO:0007669"/>
    <property type="project" value="UniProtKB-KW"/>
</dbReference>
<dbReference type="InterPro" id="IPR002877">
    <property type="entry name" value="RNA_MeTrfase_FtsJ_dom"/>
</dbReference>
<dbReference type="InterPro" id="IPR004538">
    <property type="entry name" value="Hemolysin_A/TlyA"/>
</dbReference>
<feature type="domain" description="RNA-binding S4" evidence="4">
    <location>
        <begin position="1"/>
        <end position="67"/>
    </location>
</feature>
<dbReference type="InterPro" id="IPR036986">
    <property type="entry name" value="S4_RNA-bd_sf"/>
</dbReference>
<dbReference type="AlphaFoldDB" id="A0A7W8HJP9"/>